<reference evidence="6" key="2">
    <citation type="submission" date="2025-08" db="UniProtKB">
        <authorList>
            <consortium name="Ensembl"/>
        </authorList>
    </citation>
    <scope>IDENTIFICATION</scope>
</reference>
<keyword evidence="3" id="KW-0788">Thiol protease</keyword>
<organism evidence="6 7">
    <name type="scientific">Oreochromis niloticus</name>
    <name type="common">Nile tilapia</name>
    <name type="synonym">Tilapia nilotica</name>
    <dbReference type="NCBI Taxonomy" id="8128"/>
    <lineage>
        <taxon>Eukaryota</taxon>
        <taxon>Metazoa</taxon>
        <taxon>Chordata</taxon>
        <taxon>Craniata</taxon>
        <taxon>Vertebrata</taxon>
        <taxon>Euteleostomi</taxon>
        <taxon>Actinopterygii</taxon>
        <taxon>Neopterygii</taxon>
        <taxon>Teleostei</taxon>
        <taxon>Neoteleostei</taxon>
        <taxon>Acanthomorphata</taxon>
        <taxon>Ovalentaria</taxon>
        <taxon>Cichlomorphae</taxon>
        <taxon>Cichliformes</taxon>
        <taxon>Cichlidae</taxon>
        <taxon>African cichlids</taxon>
        <taxon>Pseudocrenilabrinae</taxon>
        <taxon>Oreochromini</taxon>
        <taxon>Oreochromis</taxon>
    </lineage>
</organism>
<feature type="compositionally biased region" description="Low complexity" evidence="4">
    <location>
        <begin position="758"/>
        <end position="782"/>
    </location>
</feature>
<dbReference type="Gene3D" id="3.90.70.10">
    <property type="entry name" value="Cysteine proteinases"/>
    <property type="match status" value="3"/>
</dbReference>
<reference evidence="6" key="3">
    <citation type="submission" date="2025-09" db="UniProtKB">
        <authorList>
            <consortium name="Ensembl"/>
        </authorList>
    </citation>
    <scope>IDENTIFICATION</scope>
</reference>
<keyword evidence="7" id="KW-1185">Reference proteome</keyword>
<dbReference type="GeneTree" id="ENSGT00940000155797"/>
<keyword evidence="2 3" id="KW-0378">Hydrolase</keyword>
<accession>A0A669BH79</accession>
<dbReference type="FunFam" id="3.90.70.10:FF:000018">
    <property type="entry name" value="Ubiquitin carboxyl-terminal hydrolase 32"/>
    <property type="match status" value="1"/>
</dbReference>
<dbReference type="EC" id="3.4.19.12" evidence="3"/>
<dbReference type="PANTHER" id="PTHR21646">
    <property type="entry name" value="UBIQUITIN CARBOXYL-TERMINAL HYDROLASE"/>
    <property type="match status" value="1"/>
</dbReference>
<gene>
    <name evidence="6" type="primary">USP6</name>
    <name evidence="6" type="synonym">usp32</name>
</gene>
<keyword evidence="3" id="KW-0645">Protease</keyword>
<comment type="similarity">
    <text evidence="3">Belongs to the peptidase C19 family.</text>
</comment>
<dbReference type="GO" id="GO:0005794">
    <property type="term" value="C:Golgi apparatus"/>
    <property type="evidence" value="ECO:0007669"/>
    <property type="project" value="TreeGrafter"/>
</dbReference>
<evidence type="ECO:0000256" key="2">
    <source>
        <dbReference type="ARBA" id="ARBA00022801"/>
    </source>
</evidence>
<dbReference type="PROSITE" id="PS00973">
    <property type="entry name" value="USP_2"/>
    <property type="match status" value="1"/>
</dbReference>
<evidence type="ECO:0000256" key="3">
    <source>
        <dbReference type="RuleBase" id="RU366025"/>
    </source>
</evidence>
<dbReference type="InterPro" id="IPR001394">
    <property type="entry name" value="Peptidase_C19_UCH"/>
</dbReference>
<evidence type="ECO:0000313" key="7">
    <source>
        <dbReference type="Proteomes" id="UP000005207"/>
    </source>
</evidence>
<dbReference type="PROSITE" id="PS00972">
    <property type="entry name" value="USP_1"/>
    <property type="match status" value="1"/>
</dbReference>
<dbReference type="Pfam" id="PF00443">
    <property type="entry name" value="UCH"/>
    <property type="match status" value="1"/>
</dbReference>
<dbReference type="InterPro" id="IPR038765">
    <property type="entry name" value="Papain-like_cys_pep_sf"/>
</dbReference>
<evidence type="ECO:0000259" key="5">
    <source>
        <dbReference type="PROSITE" id="PS50235"/>
    </source>
</evidence>
<comment type="catalytic activity">
    <reaction evidence="1 3">
        <text>Thiol-dependent hydrolysis of ester, thioester, amide, peptide and isopeptide bonds formed by the C-terminal Gly of ubiquitin (a 76-residue protein attached to proteins as an intracellular targeting signal).</text>
        <dbReference type="EC" id="3.4.19.12"/>
    </reaction>
</comment>
<dbReference type="GO" id="GO:0016579">
    <property type="term" value="P:protein deubiquitination"/>
    <property type="evidence" value="ECO:0007669"/>
    <property type="project" value="InterPro"/>
</dbReference>
<dbReference type="InterPro" id="IPR028889">
    <property type="entry name" value="USP"/>
</dbReference>
<feature type="region of interest" description="Disordered" evidence="4">
    <location>
        <begin position="756"/>
        <end position="861"/>
    </location>
</feature>
<dbReference type="InterPro" id="IPR050185">
    <property type="entry name" value="Ub_carboxyl-term_hydrolase"/>
</dbReference>
<dbReference type="GO" id="GO:0004843">
    <property type="term" value="F:cysteine-type deubiquitinase activity"/>
    <property type="evidence" value="ECO:0007669"/>
    <property type="project" value="UniProtKB-UniRule"/>
</dbReference>
<proteinExistence type="inferred from homology"/>
<reference evidence="7" key="1">
    <citation type="submission" date="2012-01" db="EMBL/GenBank/DDBJ databases">
        <title>The Genome Sequence of Oreochromis niloticus (Nile Tilapia).</title>
        <authorList>
            <consortium name="Broad Institute Genome Assembly Team"/>
            <consortium name="Broad Institute Sequencing Platform"/>
            <person name="Di Palma F."/>
            <person name="Johnson J."/>
            <person name="Lander E.S."/>
            <person name="Lindblad-Toh K."/>
        </authorList>
    </citation>
    <scope>NUCLEOTIDE SEQUENCE [LARGE SCALE GENOMIC DNA]</scope>
</reference>
<evidence type="ECO:0000313" key="6">
    <source>
        <dbReference type="Ensembl" id="ENSONIP00000034866.1"/>
    </source>
</evidence>
<dbReference type="AlphaFoldDB" id="A0A669BH79"/>
<keyword evidence="3" id="KW-0833">Ubl conjugation pathway</keyword>
<feature type="compositionally biased region" description="Gly residues" evidence="4">
    <location>
        <begin position="833"/>
        <end position="845"/>
    </location>
</feature>
<evidence type="ECO:0000256" key="1">
    <source>
        <dbReference type="ARBA" id="ARBA00000707"/>
    </source>
</evidence>
<dbReference type="InterPro" id="IPR018200">
    <property type="entry name" value="USP_CS"/>
</dbReference>
<dbReference type="PANTHER" id="PTHR21646:SF76">
    <property type="entry name" value="UBIQUITIN CARBOXYL-TERMINAL HYDROLASE 32"/>
    <property type="match status" value="1"/>
</dbReference>
<dbReference type="SUPFAM" id="SSF54001">
    <property type="entry name" value="Cysteine proteinases"/>
    <property type="match status" value="1"/>
</dbReference>
<dbReference type="GO" id="GO:0006508">
    <property type="term" value="P:proteolysis"/>
    <property type="evidence" value="ECO:0007669"/>
    <property type="project" value="UniProtKB-KW"/>
</dbReference>
<sequence>MKLIRRLKETQKSATFGAHRGKTFHRTSKELQPRVLDRLGEIIVYEGHKNLYWSSLQHTECILKENVFPVSELFQNHRIPKCTSNCTKVCLTGTNRLFKSLIVLYHGTGEWNKHVFCFSTVRNKDMSWPEEMSFIANSSKMDRHKVPTEKGATGLSNLGNTCFMNSSIQCVSNTKPLTDYFLSGKHLYELNRTNPIGMRGHMAKCYGDLVMELWSGTQKNVAPLKLRWTIAKYAPRFNGFQQQDSQELLAFLLDGLHEDLNRVHEKPYVELKDSDGRPDWEVASEAWENHLRRNRSIVVDLFHGQLKSQVKCKTCGHISARFDPFNFLSLPLPMDSSMHLEITVIKLDGSTPVRYGLRLNMDEKYTGLKKQLSELCSLKPEQILLAEVHSSNIKNFPQDNQKVRLSVNGFLCAFEVPVPGSPTSLSSPTLTGDKLDLIPNGGPCSPETPLANGVANGHITPVHESPFIGYIIAMHRKMMRTELYFLSSQKNRPSLFGMPLIVPCTVHTSKKDLYDAVWIQVSRLASPLPPQEASNHAQDCDDSMGYQYPFTLRVVGKDGNLCAWCPWYRFCRGCTIECTEDRASVGNAYIAVDWDPTALHLRYQTSQERVKDEHCSVEQSRRAQAEPISLDSCLKAFTSEEELGEDELYYCSKCKTHRLATKKLDLWRLPPILIVHLKRFQFVNGRWIKSQKIVKFPRENFDPSAFLAPRDLEHRCLHSRSESEDLLRVGEDNLSSISAPAGFGNLPKGPVKTLITVSSPASSRKSAPSLSRNGSPSGSPKTGSGGRRPGRLRLPQLGSRHRLSNSKENLDGAANAEAESRDDVPQADPEGSAAGGASGLQGSGEGVTSESSSGSEASSSHCDVVLVNGDSNGLCSDCSTESSTEPDGSLLQHRDNMCLDAIYNLYAISCHSGILGGGHYVTYAKNPNGKWYCYNDSSCKEVHSEEIDTDSAYILFYEQQGVNYSQFLPKIDGKKMADTSSMDEDFESDYKKYCVLQ</sequence>
<protein>
    <recommendedName>
        <fullName evidence="3">Ubiquitin carboxyl-terminal hydrolase</fullName>
        <ecNumber evidence="3">3.4.19.12</ecNumber>
    </recommendedName>
</protein>
<dbReference type="PROSITE" id="PS50235">
    <property type="entry name" value="USP_3"/>
    <property type="match status" value="1"/>
</dbReference>
<feature type="domain" description="USP" evidence="5">
    <location>
        <begin position="153"/>
        <end position="960"/>
    </location>
</feature>
<feature type="compositionally biased region" description="Low complexity" evidence="4">
    <location>
        <begin position="846"/>
        <end position="860"/>
    </location>
</feature>
<dbReference type="Ensembl" id="ENSONIT00000050976.1">
    <property type="protein sequence ID" value="ENSONIP00000034866.1"/>
    <property type="gene ID" value="ENSONIG00000010475.2"/>
</dbReference>
<dbReference type="Proteomes" id="UP000005207">
    <property type="component" value="Linkage group LG14"/>
</dbReference>
<evidence type="ECO:0000256" key="4">
    <source>
        <dbReference type="SAM" id="MobiDB-lite"/>
    </source>
</evidence>
<name>A0A669BH79_ORENI</name>
<dbReference type="FunFam" id="3.90.70.10:FF:000110">
    <property type="entry name" value="ubiquitin carboxyl-terminal hydrolase 32 isoform X2"/>
    <property type="match status" value="1"/>
</dbReference>